<reference evidence="6 7" key="1">
    <citation type="submission" date="2022-10" db="EMBL/GenBank/DDBJ databases">
        <title>The complete genomes of actinobacterial strains from the NBC collection.</title>
        <authorList>
            <person name="Joergensen T.S."/>
            <person name="Alvarez Arevalo M."/>
            <person name="Sterndorff E.B."/>
            <person name="Faurdal D."/>
            <person name="Vuksanovic O."/>
            <person name="Mourched A.-S."/>
            <person name="Charusanti P."/>
            <person name="Shaw S."/>
            <person name="Blin K."/>
            <person name="Weber T."/>
        </authorList>
    </citation>
    <scope>NUCLEOTIDE SEQUENCE [LARGE SCALE GENOMIC DNA]</scope>
    <source>
        <strain evidence="6 7">NBC_01247</strain>
    </source>
</reference>
<evidence type="ECO:0000256" key="4">
    <source>
        <dbReference type="PROSITE-ProRule" id="PRU00409"/>
    </source>
</evidence>
<evidence type="ECO:0000256" key="2">
    <source>
        <dbReference type="ARBA" id="ARBA00022741"/>
    </source>
</evidence>
<dbReference type="PROSITE" id="PS50975">
    <property type="entry name" value="ATP_GRASP"/>
    <property type="match status" value="1"/>
</dbReference>
<protein>
    <submittedName>
        <fullName evidence="6">ATP-grasp domain-containing protein</fullName>
    </submittedName>
</protein>
<evidence type="ECO:0000259" key="5">
    <source>
        <dbReference type="PROSITE" id="PS50975"/>
    </source>
</evidence>
<evidence type="ECO:0000256" key="1">
    <source>
        <dbReference type="ARBA" id="ARBA00022598"/>
    </source>
</evidence>
<dbReference type="SUPFAM" id="SSF56059">
    <property type="entry name" value="Glutathione synthetase ATP-binding domain-like"/>
    <property type="match status" value="1"/>
</dbReference>
<accession>A0ABZ1W9T5</accession>
<keyword evidence="3 4" id="KW-0067">ATP-binding</keyword>
<sequence>MKILVMNQVPYRKIQYHLGIDHEQHDVTYVCGPIGDAQLPAGLRCERLLIDPALDLTEQVIARTSRADGFERVLALSESGILGAWRIREHLGVPGPSLEQLEKVRDKVAMKQALVDAGVRHPRFVAAPPACGPLPWTGKTVVKPRRGASSEGVSIHPTAREALAFHRALPDPGEYQLEEYVEGELFHADGLVSDGTVLDLVVSRYIGKPVDFAHGAPVGSSQLPADERQHAFVARAVAALGIEEGCLHLEFFETAEGELVFLEVANRLGGGGIVDSHLRHTGIHLPSHEIAIRLGFERPAPAEPSGRHHGFLIFPGHQLAPGARTVVSIPDHLREHPCVDRLHLLEQSEGAAPVPGAISYQEWEVPVFIEASHPDPAVVAGFLTECARAITVTELPASELTTAELPAAELPATEMPFAVLEGAAA</sequence>
<dbReference type="PANTHER" id="PTHR43585:SF2">
    <property type="entry name" value="ATP-GRASP ENZYME FSQD"/>
    <property type="match status" value="1"/>
</dbReference>
<dbReference type="InterPro" id="IPR052032">
    <property type="entry name" value="ATP-dep_AA_Ligase"/>
</dbReference>
<name>A0ABZ1W9T5_9ACTN</name>
<evidence type="ECO:0000313" key="6">
    <source>
        <dbReference type="EMBL" id="WUS57620.1"/>
    </source>
</evidence>
<dbReference type="Gene3D" id="3.30.470.20">
    <property type="entry name" value="ATP-grasp fold, B domain"/>
    <property type="match status" value="1"/>
</dbReference>
<organism evidence="6 7">
    <name type="scientific">Kitasatospora herbaricolor</name>
    <dbReference type="NCBI Taxonomy" id="68217"/>
    <lineage>
        <taxon>Bacteria</taxon>
        <taxon>Bacillati</taxon>
        <taxon>Actinomycetota</taxon>
        <taxon>Actinomycetes</taxon>
        <taxon>Kitasatosporales</taxon>
        <taxon>Streptomycetaceae</taxon>
        <taxon>Kitasatospora</taxon>
    </lineage>
</organism>
<dbReference type="RefSeq" id="WP_329496724.1">
    <property type="nucleotide sequence ID" value="NZ_CP108460.1"/>
</dbReference>
<dbReference type="PANTHER" id="PTHR43585">
    <property type="entry name" value="FUMIPYRROLE BIOSYNTHESIS PROTEIN C"/>
    <property type="match status" value="1"/>
</dbReference>
<gene>
    <name evidence="6" type="ORF">OG469_20155</name>
</gene>
<proteinExistence type="predicted"/>
<dbReference type="Proteomes" id="UP001432014">
    <property type="component" value="Chromosome"/>
</dbReference>
<dbReference type="Gene3D" id="3.40.50.20">
    <property type="match status" value="1"/>
</dbReference>
<keyword evidence="7" id="KW-1185">Reference proteome</keyword>
<evidence type="ECO:0000313" key="7">
    <source>
        <dbReference type="Proteomes" id="UP001432014"/>
    </source>
</evidence>
<keyword evidence="1" id="KW-0436">Ligase</keyword>
<keyword evidence="2 4" id="KW-0547">Nucleotide-binding</keyword>
<dbReference type="InterPro" id="IPR011761">
    <property type="entry name" value="ATP-grasp"/>
</dbReference>
<evidence type="ECO:0000256" key="3">
    <source>
        <dbReference type="ARBA" id="ARBA00022840"/>
    </source>
</evidence>
<dbReference type="EMBL" id="CP108482">
    <property type="protein sequence ID" value="WUS57620.1"/>
    <property type="molecule type" value="Genomic_DNA"/>
</dbReference>
<feature type="domain" description="ATP-grasp" evidence="5">
    <location>
        <begin position="111"/>
        <end position="294"/>
    </location>
</feature>